<evidence type="ECO:0000313" key="2">
    <source>
        <dbReference type="Proteomes" id="UP001163223"/>
    </source>
</evidence>
<organism evidence="1 2">
    <name type="scientific">Antarcticirhabdus aurantiaca</name>
    <dbReference type="NCBI Taxonomy" id="2606717"/>
    <lineage>
        <taxon>Bacteria</taxon>
        <taxon>Pseudomonadati</taxon>
        <taxon>Pseudomonadota</taxon>
        <taxon>Alphaproteobacteria</taxon>
        <taxon>Hyphomicrobiales</taxon>
        <taxon>Aurantimonadaceae</taxon>
        <taxon>Antarcticirhabdus</taxon>
    </lineage>
</organism>
<sequence length="146" mass="16607">MLLADGIRRDPARGVRILKDRELRLEAAVRVRENASKPRFVACEGWMHPFSDEAAEVEIRWAFDRRTWKLAAAQVEAPDGRIWRECTPEEMRDLEESLVLGNSEILVDPSDWEECFESERSPNWMSDGSGQERAFLTGSAARGEAG</sequence>
<evidence type="ECO:0000313" key="1">
    <source>
        <dbReference type="EMBL" id="WAJ29521.1"/>
    </source>
</evidence>
<dbReference type="Proteomes" id="UP001163223">
    <property type="component" value="Chromosome"/>
</dbReference>
<accession>A0ACD4NRS8</accession>
<gene>
    <name evidence="1" type="ORF">OXU80_04605</name>
</gene>
<name>A0ACD4NRS8_9HYPH</name>
<reference evidence="1" key="1">
    <citation type="submission" date="2022-11" db="EMBL/GenBank/DDBJ databases">
        <title>beta-Carotene-producing bacterium, Jeongeuplla avenae sp. nov., alleviates the salt stress of Arabidopsis seedlings.</title>
        <authorList>
            <person name="Jiang L."/>
            <person name="Lee J."/>
        </authorList>
    </citation>
    <scope>NUCLEOTIDE SEQUENCE</scope>
    <source>
        <strain evidence="1">DY_R2A_6</strain>
    </source>
</reference>
<keyword evidence="2" id="KW-1185">Reference proteome</keyword>
<dbReference type="EMBL" id="CP113520">
    <property type="protein sequence ID" value="WAJ29521.1"/>
    <property type="molecule type" value="Genomic_DNA"/>
</dbReference>
<proteinExistence type="predicted"/>
<protein>
    <submittedName>
        <fullName evidence="1">Uncharacterized protein</fullName>
    </submittedName>
</protein>